<gene>
    <name evidence="9" type="ORF">B0T10DRAFT_92447</name>
</gene>
<evidence type="ECO:0000256" key="1">
    <source>
        <dbReference type="ARBA" id="ARBA00004141"/>
    </source>
</evidence>
<dbReference type="Pfam" id="PF20684">
    <property type="entry name" value="Fung_rhodopsin"/>
    <property type="match status" value="1"/>
</dbReference>
<dbReference type="GO" id="GO:0016020">
    <property type="term" value="C:membrane"/>
    <property type="evidence" value="ECO:0007669"/>
    <property type="project" value="UniProtKB-SubCell"/>
</dbReference>
<comment type="similarity">
    <text evidence="5">Belongs to the SAT4 family.</text>
</comment>
<dbReference type="EMBL" id="JAGPYM010000018">
    <property type="protein sequence ID" value="KAH6885293.1"/>
    <property type="molecule type" value="Genomic_DNA"/>
</dbReference>
<evidence type="ECO:0000256" key="7">
    <source>
        <dbReference type="SAM" id="Phobius"/>
    </source>
</evidence>
<feature type="transmembrane region" description="Helical" evidence="7">
    <location>
        <begin position="162"/>
        <end position="190"/>
    </location>
</feature>
<dbReference type="PANTHER" id="PTHR33048:SF96">
    <property type="entry name" value="INTEGRAL MEMBRANE PROTEIN"/>
    <property type="match status" value="1"/>
</dbReference>
<dbReference type="AlphaFoldDB" id="A0A9P8VZN5"/>
<organism evidence="9 10">
    <name type="scientific">Thelonectria olida</name>
    <dbReference type="NCBI Taxonomy" id="1576542"/>
    <lineage>
        <taxon>Eukaryota</taxon>
        <taxon>Fungi</taxon>
        <taxon>Dikarya</taxon>
        <taxon>Ascomycota</taxon>
        <taxon>Pezizomycotina</taxon>
        <taxon>Sordariomycetes</taxon>
        <taxon>Hypocreomycetidae</taxon>
        <taxon>Hypocreales</taxon>
        <taxon>Nectriaceae</taxon>
        <taxon>Thelonectria</taxon>
    </lineage>
</organism>
<evidence type="ECO:0000259" key="8">
    <source>
        <dbReference type="Pfam" id="PF20684"/>
    </source>
</evidence>
<evidence type="ECO:0000256" key="5">
    <source>
        <dbReference type="ARBA" id="ARBA00038359"/>
    </source>
</evidence>
<comment type="caution">
    <text evidence="9">The sequence shown here is derived from an EMBL/GenBank/DDBJ whole genome shotgun (WGS) entry which is preliminary data.</text>
</comment>
<dbReference type="InterPro" id="IPR052337">
    <property type="entry name" value="SAT4-like"/>
</dbReference>
<keyword evidence="2 7" id="KW-0812">Transmembrane</keyword>
<feature type="compositionally biased region" description="Basic and acidic residues" evidence="6">
    <location>
        <begin position="337"/>
        <end position="348"/>
    </location>
</feature>
<feature type="transmembrane region" description="Helical" evidence="7">
    <location>
        <begin position="120"/>
        <end position="142"/>
    </location>
</feature>
<feature type="transmembrane region" description="Helical" evidence="7">
    <location>
        <begin position="12"/>
        <end position="31"/>
    </location>
</feature>
<dbReference type="PANTHER" id="PTHR33048">
    <property type="entry name" value="PTH11-LIKE INTEGRAL MEMBRANE PROTEIN (AFU_ORTHOLOGUE AFUA_5G11245)"/>
    <property type="match status" value="1"/>
</dbReference>
<evidence type="ECO:0000256" key="2">
    <source>
        <dbReference type="ARBA" id="ARBA00022692"/>
    </source>
</evidence>
<feature type="transmembrane region" description="Helical" evidence="7">
    <location>
        <begin position="202"/>
        <end position="220"/>
    </location>
</feature>
<evidence type="ECO:0000313" key="9">
    <source>
        <dbReference type="EMBL" id="KAH6885293.1"/>
    </source>
</evidence>
<proteinExistence type="inferred from homology"/>
<accession>A0A9P8VZN5</accession>
<dbReference type="Proteomes" id="UP000777438">
    <property type="component" value="Unassembled WGS sequence"/>
</dbReference>
<feature type="compositionally biased region" description="Polar residues" evidence="6">
    <location>
        <begin position="275"/>
        <end position="300"/>
    </location>
</feature>
<dbReference type="OrthoDB" id="3936451at2759"/>
<comment type="subcellular location">
    <subcellularLocation>
        <location evidence="1">Membrane</location>
        <topology evidence="1">Multi-pass membrane protein</topology>
    </subcellularLocation>
</comment>
<feature type="region of interest" description="Disordered" evidence="6">
    <location>
        <begin position="321"/>
        <end position="381"/>
    </location>
</feature>
<feature type="compositionally biased region" description="Polar residues" evidence="6">
    <location>
        <begin position="361"/>
        <end position="374"/>
    </location>
</feature>
<keyword evidence="4 7" id="KW-0472">Membrane</keyword>
<feature type="region of interest" description="Disordered" evidence="6">
    <location>
        <begin position="275"/>
        <end position="306"/>
    </location>
</feature>
<feature type="transmembrane region" description="Helical" evidence="7">
    <location>
        <begin position="43"/>
        <end position="66"/>
    </location>
</feature>
<feature type="domain" description="Rhodopsin" evidence="8">
    <location>
        <begin position="27"/>
        <end position="265"/>
    </location>
</feature>
<evidence type="ECO:0000256" key="3">
    <source>
        <dbReference type="ARBA" id="ARBA00022989"/>
    </source>
</evidence>
<name>A0A9P8VZN5_9HYPO</name>
<feature type="transmembrane region" description="Helical" evidence="7">
    <location>
        <begin position="86"/>
        <end position="108"/>
    </location>
</feature>
<reference evidence="9 10" key="1">
    <citation type="journal article" date="2021" name="Nat. Commun.">
        <title>Genetic determinants of endophytism in the Arabidopsis root mycobiome.</title>
        <authorList>
            <person name="Mesny F."/>
            <person name="Miyauchi S."/>
            <person name="Thiergart T."/>
            <person name="Pickel B."/>
            <person name="Atanasova L."/>
            <person name="Karlsson M."/>
            <person name="Huettel B."/>
            <person name="Barry K.W."/>
            <person name="Haridas S."/>
            <person name="Chen C."/>
            <person name="Bauer D."/>
            <person name="Andreopoulos W."/>
            <person name="Pangilinan J."/>
            <person name="LaButti K."/>
            <person name="Riley R."/>
            <person name="Lipzen A."/>
            <person name="Clum A."/>
            <person name="Drula E."/>
            <person name="Henrissat B."/>
            <person name="Kohler A."/>
            <person name="Grigoriev I.V."/>
            <person name="Martin F.M."/>
            <person name="Hacquard S."/>
        </authorList>
    </citation>
    <scope>NUCLEOTIDE SEQUENCE [LARGE SCALE GENOMIC DNA]</scope>
    <source>
        <strain evidence="9 10">MPI-CAGE-CH-0241</strain>
    </source>
</reference>
<evidence type="ECO:0000256" key="6">
    <source>
        <dbReference type="SAM" id="MobiDB-lite"/>
    </source>
</evidence>
<evidence type="ECO:0000256" key="4">
    <source>
        <dbReference type="ARBA" id="ARBA00023136"/>
    </source>
</evidence>
<evidence type="ECO:0000313" key="10">
    <source>
        <dbReference type="Proteomes" id="UP000777438"/>
    </source>
</evidence>
<keyword evidence="10" id="KW-1185">Reference proteome</keyword>
<sequence>MAVENRGPELQAVCYTLVVTAWISVVLRCYVRIRIVKNFGLDDWFMLAALTSFTLFISCALAGVYHGTGRHRDDLTDENFKKAMKFWWFCYLWYCISMIASKISIGYLLLRITVRRIDVLLVYGTMLITVCTGIVFFFVTLLQCRPISYFWNKDEPGSCINIEVIIALTYLYSVFSVISDFTCAILPMFLVWKLNMDRKSKIALIPIMAMACVASSAVVVRFPFVKDFRNPDFLWATIDIAIWSATEQGLAVTAGSLATLRPLLRIITHRLGLSSTGPSQLQDASHPSGSGYQGKSTPSGSRGPFSLSTFIRREENGIQIVDEESSGAYRSSQTDKSSIRKDVTDWHPRSPGLNESEEELTGSNKEQIRITTTIKQEENRI</sequence>
<keyword evidence="3 7" id="KW-1133">Transmembrane helix</keyword>
<protein>
    <recommendedName>
        <fullName evidence="8">Rhodopsin domain-containing protein</fullName>
    </recommendedName>
</protein>
<dbReference type="InterPro" id="IPR049326">
    <property type="entry name" value="Rhodopsin_dom_fungi"/>
</dbReference>